<dbReference type="InterPro" id="IPR003594">
    <property type="entry name" value="HATPase_dom"/>
</dbReference>
<keyword evidence="8" id="KW-0547">Nucleotide-binding</keyword>
<evidence type="ECO:0000256" key="15">
    <source>
        <dbReference type="SAM" id="Coils"/>
    </source>
</evidence>
<dbReference type="SUPFAM" id="SSF52172">
    <property type="entry name" value="CheY-like"/>
    <property type="match status" value="2"/>
</dbReference>
<dbReference type="Gene3D" id="3.30.565.10">
    <property type="entry name" value="Histidine kinase-like ATPase, C-terminal domain"/>
    <property type="match status" value="1"/>
</dbReference>
<dbReference type="PANTHER" id="PTHR45339:SF1">
    <property type="entry name" value="HYBRID SIGNAL TRANSDUCTION HISTIDINE KINASE J"/>
    <property type="match status" value="1"/>
</dbReference>
<dbReference type="GO" id="GO:0000155">
    <property type="term" value="F:phosphorelay sensor kinase activity"/>
    <property type="evidence" value="ECO:0007669"/>
    <property type="project" value="InterPro"/>
</dbReference>
<keyword evidence="6" id="KW-0808">Transferase</keyword>
<feature type="coiled-coil region" evidence="15">
    <location>
        <begin position="201"/>
        <end position="231"/>
    </location>
</feature>
<feature type="domain" description="Response regulatory" evidence="17">
    <location>
        <begin position="606"/>
        <end position="723"/>
    </location>
</feature>
<evidence type="ECO:0000256" key="3">
    <source>
        <dbReference type="ARBA" id="ARBA00012438"/>
    </source>
</evidence>
<dbReference type="Pfam" id="PF00072">
    <property type="entry name" value="Response_reg"/>
    <property type="match status" value="2"/>
</dbReference>
<dbReference type="FunFam" id="3.30.565.10:FF:000010">
    <property type="entry name" value="Sensor histidine kinase RcsC"/>
    <property type="match status" value="1"/>
</dbReference>
<keyword evidence="13" id="KW-0472">Membrane</keyword>
<evidence type="ECO:0000256" key="9">
    <source>
        <dbReference type="ARBA" id="ARBA00022777"/>
    </source>
</evidence>
<dbReference type="SUPFAM" id="SSF55874">
    <property type="entry name" value="ATPase domain of HSP90 chaperone/DNA topoisomerase II/histidine kinase"/>
    <property type="match status" value="1"/>
</dbReference>
<feature type="modified residue" description="4-aspartylphosphate" evidence="14">
    <location>
        <position position="520"/>
    </location>
</feature>
<evidence type="ECO:0000256" key="7">
    <source>
        <dbReference type="ARBA" id="ARBA00022692"/>
    </source>
</evidence>
<evidence type="ECO:0000259" key="17">
    <source>
        <dbReference type="PROSITE" id="PS50110"/>
    </source>
</evidence>
<dbReference type="GO" id="GO:0005524">
    <property type="term" value="F:ATP binding"/>
    <property type="evidence" value="ECO:0007669"/>
    <property type="project" value="UniProtKB-KW"/>
</dbReference>
<dbReference type="InterPro" id="IPR004358">
    <property type="entry name" value="Sig_transdc_His_kin-like_C"/>
</dbReference>
<evidence type="ECO:0000256" key="11">
    <source>
        <dbReference type="ARBA" id="ARBA00022989"/>
    </source>
</evidence>
<dbReference type="RefSeq" id="WP_038065957.1">
    <property type="nucleotide sequence ID" value="NZ_FOVB01000001.1"/>
</dbReference>
<dbReference type="EC" id="2.7.13.3" evidence="3"/>
<evidence type="ECO:0000313" key="19">
    <source>
        <dbReference type="Proteomes" id="UP000027725"/>
    </source>
</evidence>
<dbReference type="eggNOG" id="COG5002">
    <property type="taxonomic scope" value="Bacteria"/>
</dbReference>
<dbReference type="EMBL" id="JHEH01000011">
    <property type="protein sequence ID" value="KEP69743.1"/>
    <property type="molecule type" value="Genomic_DNA"/>
</dbReference>
<dbReference type="Pfam" id="PF12860">
    <property type="entry name" value="PAS_7"/>
    <property type="match status" value="1"/>
</dbReference>
<feature type="domain" description="Histidine kinase" evidence="16">
    <location>
        <begin position="231"/>
        <end position="452"/>
    </location>
</feature>
<dbReference type="STRING" id="1185766.SAMN05216224_1011036"/>
<evidence type="ECO:0000256" key="14">
    <source>
        <dbReference type="PROSITE-ProRule" id="PRU00169"/>
    </source>
</evidence>
<keyword evidence="19" id="KW-1185">Reference proteome</keyword>
<dbReference type="Pfam" id="PF02518">
    <property type="entry name" value="HATPase_c"/>
    <property type="match status" value="1"/>
</dbReference>
<proteinExistence type="predicted"/>
<keyword evidence="5 14" id="KW-0597">Phosphoprotein</keyword>
<keyword evidence="15" id="KW-0175">Coiled coil</keyword>
<keyword evidence="7" id="KW-0812">Transmembrane</keyword>
<dbReference type="InterPro" id="IPR005467">
    <property type="entry name" value="His_kinase_dom"/>
</dbReference>
<keyword evidence="10" id="KW-0067">ATP-binding</keyword>
<keyword evidence="9 18" id="KW-0418">Kinase</keyword>
<dbReference type="SUPFAM" id="SSF47384">
    <property type="entry name" value="Homodimeric domain of signal transducing histidine kinase"/>
    <property type="match status" value="1"/>
</dbReference>
<feature type="modified residue" description="4-aspartylphosphate" evidence="14">
    <location>
        <position position="655"/>
    </location>
</feature>
<comment type="caution">
    <text evidence="18">The sequence shown here is derived from an EMBL/GenBank/DDBJ whole genome shotgun (WGS) entry which is preliminary data.</text>
</comment>
<comment type="catalytic activity">
    <reaction evidence="1">
        <text>ATP + protein L-histidine = ADP + protein N-phospho-L-histidine.</text>
        <dbReference type="EC" id="2.7.13.3"/>
    </reaction>
</comment>
<keyword evidence="4" id="KW-1003">Cell membrane</keyword>
<name>A0A074TLB0_9RHOB</name>
<evidence type="ECO:0000256" key="10">
    <source>
        <dbReference type="ARBA" id="ARBA00022840"/>
    </source>
</evidence>
<evidence type="ECO:0000256" key="1">
    <source>
        <dbReference type="ARBA" id="ARBA00000085"/>
    </source>
</evidence>
<dbReference type="InterPro" id="IPR036890">
    <property type="entry name" value="HATPase_C_sf"/>
</dbReference>
<dbReference type="Gene3D" id="3.30.450.20">
    <property type="entry name" value="PAS domain"/>
    <property type="match status" value="1"/>
</dbReference>
<accession>A0A074TLB0</accession>
<dbReference type="SMART" id="SM00448">
    <property type="entry name" value="REC"/>
    <property type="match status" value="2"/>
</dbReference>
<dbReference type="PROSITE" id="PS50110">
    <property type="entry name" value="RESPONSE_REGULATORY"/>
    <property type="match status" value="2"/>
</dbReference>
<dbReference type="eggNOG" id="COG0642">
    <property type="taxonomic scope" value="Bacteria"/>
</dbReference>
<dbReference type="SMART" id="SM00388">
    <property type="entry name" value="HisKA"/>
    <property type="match status" value="1"/>
</dbReference>
<dbReference type="Gene3D" id="1.10.287.130">
    <property type="match status" value="1"/>
</dbReference>
<comment type="subcellular location">
    <subcellularLocation>
        <location evidence="2">Cell membrane</location>
        <topology evidence="2">Multi-pass membrane protein</topology>
    </subcellularLocation>
</comment>
<evidence type="ECO:0000256" key="12">
    <source>
        <dbReference type="ARBA" id="ARBA00023012"/>
    </source>
</evidence>
<dbReference type="CDD" id="cd00082">
    <property type="entry name" value="HisKA"/>
    <property type="match status" value="1"/>
</dbReference>
<dbReference type="InterPro" id="IPR011006">
    <property type="entry name" value="CheY-like_superfamily"/>
</dbReference>
<dbReference type="InterPro" id="IPR036097">
    <property type="entry name" value="HisK_dim/P_sf"/>
</dbReference>
<evidence type="ECO:0000313" key="18">
    <source>
        <dbReference type="EMBL" id="KEP69743.1"/>
    </source>
</evidence>
<reference evidence="18 19" key="1">
    <citation type="submission" date="2014-03" db="EMBL/GenBank/DDBJ databases">
        <title>The draft genome sequence of Thioclava dalianensis DLFJ1-1.</title>
        <authorList>
            <person name="Lai Q."/>
            <person name="Shao Z."/>
        </authorList>
    </citation>
    <scope>NUCLEOTIDE SEQUENCE [LARGE SCALE GENOMIC DNA]</scope>
    <source>
        <strain evidence="18 19">DLFJ1-1</strain>
    </source>
</reference>
<protein>
    <recommendedName>
        <fullName evidence="3">histidine kinase</fullName>
        <ecNumber evidence="3">2.7.13.3</ecNumber>
    </recommendedName>
</protein>
<evidence type="ECO:0000256" key="13">
    <source>
        <dbReference type="ARBA" id="ARBA00023136"/>
    </source>
</evidence>
<dbReference type="Gene3D" id="3.40.50.2300">
    <property type="match status" value="2"/>
</dbReference>
<dbReference type="InterPro" id="IPR001789">
    <property type="entry name" value="Sig_transdc_resp-reg_receiver"/>
</dbReference>
<dbReference type="FunFam" id="1.10.287.130:FF:000003">
    <property type="entry name" value="Histidine kinase"/>
    <property type="match status" value="1"/>
</dbReference>
<dbReference type="InterPro" id="IPR003661">
    <property type="entry name" value="HisK_dim/P_dom"/>
</dbReference>
<dbReference type="AlphaFoldDB" id="A0A074TLB0"/>
<keyword evidence="11" id="KW-1133">Transmembrane helix</keyword>
<dbReference type="Pfam" id="PF00512">
    <property type="entry name" value="HisKA"/>
    <property type="match status" value="1"/>
</dbReference>
<dbReference type="SMART" id="SM00387">
    <property type="entry name" value="HATPase_c"/>
    <property type="match status" value="1"/>
</dbReference>
<evidence type="ECO:0000256" key="2">
    <source>
        <dbReference type="ARBA" id="ARBA00004651"/>
    </source>
</evidence>
<organism evidence="18 19">
    <name type="scientific">Thioclava dalianensis</name>
    <dbReference type="NCBI Taxonomy" id="1185766"/>
    <lineage>
        <taxon>Bacteria</taxon>
        <taxon>Pseudomonadati</taxon>
        <taxon>Pseudomonadota</taxon>
        <taxon>Alphaproteobacteria</taxon>
        <taxon>Rhodobacterales</taxon>
        <taxon>Paracoccaceae</taxon>
        <taxon>Thioclava</taxon>
    </lineage>
</organism>
<dbReference type="GO" id="GO:0005886">
    <property type="term" value="C:plasma membrane"/>
    <property type="evidence" value="ECO:0007669"/>
    <property type="project" value="UniProtKB-SubCell"/>
</dbReference>
<keyword evidence="12" id="KW-0902">Two-component regulatory system</keyword>
<dbReference type="PRINTS" id="PR00344">
    <property type="entry name" value="BCTRLSENSOR"/>
</dbReference>
<dbReference type="PANTHER" id="PTHR45339">
    <property type="entry name" value="HYBRID SIGNAL TRANSDUCTION HISTIDINE KINASE J"/>
    <property type="match status" value="1"/>
</dbReference>
<feature type="domain" description="Response regulatory" evidence="17">
    <location>
        <begin position="470"/>
        <end position="583"/>
    </location>
</feature>
<evidence type="ECO:0000256" key="5">
    <source>
        <dbReference type="ARBA" id="ARBA00022553"/>
    </source>
</evidence>
<evidence type="ECO:0000256" key="6">
    <source>
        <dbReference type="ARBA" id="ARBA00022679"/>
    </source>
</evidence>
<evidence type="ECO:0000256" key="4">
    <source>
        <dbReference type="ARBA" id="ARBA00022475"/>
    </source>
</evidence>
<gene>
    <name evidence="18" type="ORF">DL1_02710</name>
</gene>
<dbReference type="CDD" id="cd16922">
    <property type="entry name" value="HATPase_EvgS-ArcB-TorS-like"/>
    <property type="match status" value="1"/>
</dbReference>
<dbReference type="OrthoDB" id="9801651at2"/>
<evidence type="ECO:0000259" key="16">
    <source>
        <dbReference type="PROSITE" id="PS50109"/>
    </source>
</evidence>
<sequence>MQSSIAEKLAQERRARLAAERLLEHKKNELFAANEKLAMHARMLSEKIVEQRQGLARALTETQSLKGENDRVKTDLERANSMALIAQRRLWDAVETISDGFAVYDHDLRLVAANKVYMSFFEGETAIGPGTLYDDVLRLVAKHGLFDLQGRDPEDWHFEMCARVRRRDIAPLEVQATDGRWYRINNRWGEQGDLVTYAQDISEAIAREDELREARDKAEAANRAKSAFLANMSHEIRTPMNGVVGMSELLGETDLSEEQQLYADTIRSSGEALLTIINDVLDYSKIEAQRLMLFPEDFDLERCLHEVMMLLQPSAREHNVQLQLDYDMFLPTRFKADPGRMRQILTNLIGNAVKFTPQGHVLARVVGFEREDAHYELHLTVEDTGIGIAPELIEHVFGEFNQVESDSNRKFEGTGLGLAITHQLVRLMGGEVWVDSELGVGSCFGFKICVPLAEPLDAQELDCTPITLRAALVVDDQPVNRVILERQLQACGIEVTLCRSGSEALSAVEAGAAFDVVLSDHRMPGLDGIEFAEKLRAAGVTAPVMLLSSDLDPSEITEAAGLSGCLQKPVHRSELFRALQSLSQPRPAPDIAEPDPAPTEVRRQMRVLTAEDNRTNQLVFSKMVKDFDIDLRFASNGREAVDMWRSFQPDLIFMDISMPEMDGRAATRAIRAEEGAGAHVPICALTAHAMEGDSTTMFEAGVDHYLTKPLKKAALAEQIIAACPDVATVAMSA</sequence>
<dbReference type="CDD" id="cd17546">
    <property type="entry name" value="REC_hyHK_CKI1_RcsC-like"/>
    <property type="match status" value="2"/>
</dbReference>
<evidence type="ECO:0000256" key="8">
    <source>
        <dbReference type="ARBA" id="ARBA00022741"/>
    </source>
</evidence>
<dbReference type="Proteomes" id="UP000027725">
    <property type="component" value="Unassembled WGS sequence"/>
</dbReference>
<dbReference type="PROSITE" id="PS50109">
    <property type="entry name" value="HIS_KIN"/>
    <property type="match status" value="1"/>
</dbReference>